<feature type="domain" description="C2 NT-type" evidence="2">
    <location>
        <begin position="6"/>
        <end position="141"/>
    </location>
</feature>
<dbReference type="Proteomes" id="UP001567538">
    <property type="component" value="Unassembled WGS sequence"/>
</dbReference>
<reference evidence="3 4" key="1">
    <citation type="submission" date="2024-06" db="EMBL/GenBank/DDBJ databases">
        <title>A chromosome level genome sequence of Diviner's sage (Salvia divinorum).</title>
        <authorList>
            <person name="Ford S.A."/>
            <person name="Ro D.-K."/>
            <person name="Ness R.W."/>
            <person name="Phillips M.A."/>
        </authorList>
    </citation>
    <scope>NUCLEOTIDE SEQUENCE [LARGE SCALE GENOMIC DNA]</scope>
    <source>
        <strain evidence="3">SAF-2024a</strain>
        <tissue evidence="3">Leaf</tissue>
    </source>
</reference>
<evidence type="ECO:0000259" key="2">
    <source>
        <dbReference type="PROSITE" id="PS51840"/>
    </source>
</evidence>
<keyword evidence="1" id="KW-0175">Coiled coil</keyword>
<protein>
    <submittedName>
        <fullName evidence="3">Cingulin-like isoform X1</fullName>
    </submittedName>
</protein>
<sequence length="392" mass="43762">MTRISKWKLEKTKVKVVFRLQFHATHIPQTGWEKLFITFIPADTGKPTAKTTKANVRNGSCKWGDPIYETTRLLQDSKSRQYDEKLYKLVVSMGSSRASVLGEATINLADYVDASKPIFEAFPLHGCNFGTVLHITVQLLTSKTGFREFEQQRELREKGLESGVDHHGVINDRTDKVSARAKFEADASELSSLEDEAIDGSSNTSGSLYAEKHETSFTNELDGVNCTISGGLHELSPHTTKDLCDQQNVVQGSTGSIHGSLQGVADELGAEAQKLLHELTAEMSSAEELAKQVLSMKSECMKFKDDIALLKDLKLSRPRTPLLEARDDQVDRAVRDMRLQFSNGISVVEGKIREFQKRTYVVPHATETLNAFIQSWRRCSIFCMISNSEVVK</sequence>
<dbReference type="PANTHER" id="PTHR34452">
    <property type="entry name" value="MYOSIN HEAVY CHAIN-RELATED PROTEIN"/>
    <property type="match status" value="1"/>
</dbReference>
<gene>
    <name evidence="3" type="ORF">AAHA92_24871</name>
</gene>
<feature type="coiled-coil region" evidence="1">
    <location>
        <begin position="269"/>
        <end position="296"/>
    </location>
</feature>
<name>A0ABD1GBW8_SALDI</name>
<dbReference type="InterPro" id="IPR019448">
    <property type="entry name" value="NT-C2"/>
</dbReference>
<dbReference type="Pfam" id="PF10358">
    <property type="entry name" value="NT-C2"/>
    <property type="match status" value="1"/>
</dbReference>
<evidence type="ECO:0000313" key="4">
    <source>
        <dbReference type="Proteomes" id="UP001567538"/>
    </source>
</evidence>
<evidence type="ECO:0000313" key="3">
    <source>
        <dbReference type="EMBL" id="KAL1540528.1"/>
    </source>
</evidence>
<comment type="caution">
    <text evidence="3">The sequence shown here is derived from an EMBL/GenBank/DDBJ whole genome shotgun (WGS) entry which is preliminary data.</text>
</comment>
<keyword evidence="4" id="KW-1185">Reference proteome</keyword>
<organism evidence="3 4">
    <name type="scientific">Salvia divinorum</name>
    <name type="common">Maria pastora</name>
    <name type="synonym">Diviner's sage</name>
    <dbReference type="NCBI Taxonomy" id="28513"/>
    <lineage>
        <taxon>Eukaryota</taxon>
        <taxon>Viridiplantae</taxon>
        <taxon>Streptophyta</taxon>
        <taxon>Embryophyta</taxon>
        <taxon>Tracheophyta</taxon>
        <taxon>Spermatophyta</taxon>
        <taxon>Magnoliopsida</taxon>
        <taxon>eudicotyledons</taxon>
        <taxon>Gunneridae</taxon>
        <taxon>Pentapetalae</taxon>
        <taxon>asterids</taxon>
        <taxon>lamiids</taxon>
        <taxon>Lamiales</taxon>
        <taxon>Lamiaceae</taxon>
        <taxon>Nepetoideae</taxon>
        <taxon>Mentheae</taxon>
        <taxon>Salviinae</taxon>
        <taxon>Salvia</taxon>
        <taxon>Salvia subgen. Calosphace</taxon>
    </lineage>
</organism>
<dbReference type="PANTHER" id="PTHR34452:SF1">
    <property type="entry name" value="SPORULATION-SPECIFIC PROTEIN"/>
    <property type="match status" value="1"/>
</dbReference>
<proteinExistence type="predicted"/>
<accession>A0ABD1GBW8</accession>
<evidence type="ECO:0000256" key="1">
    <source>
        <dbReference type="SAM" id="Coils"/>
    </source>
</evidence>
<dbReference type="AlphaFoldDB" id="A0ABD1GBW8"/>
<dbReference type="PROSITE" id="PS51840">
    <property type="entry name" value="C2_NT"/>
    <property type="match status" value="1"/>
</dbReference>
<dbReference type="EMBL" id="JBEAFC010000009">
    <property type="protein sequence ID" value="KAL1540528.1"/>
    <property type="molecule type" value="Genomic_DNA"/>
</dbReference>